<dbReference type="AlphaFoldDB" id="A0AA35QB12"/>
<dbReference type="SUPFAM" id="SSF52374">
    <property type="entry name" value="Nucleotidylyl transferase"/>
    <property type="match status" value="1"/>
</dbReference>
<accession>A0AA35QB12</accession>
<dbReference type="Proteomes" id="UP001160390">
    <property type="component" value="Unassembled WGS sequence"/>
</dbReference>
<name>A0AA35QB12_9HYPO</name>
<evidence type="ECO:0000313" key="1">
    <source>
        <dbReference type="EMBL" id="CAI6098709.1"/>
    </source>
</evidence>
<evidence type="ECO:0008006" key="3">
    <source>
        <dbReference type="Google" id="ProtNLM"/>
    </source>
</evidence>
<dbReference type="Gene3D" id="3.40.50.620">
    <property type="entry name" value="HUPs"/>
    <property type="match status" value="1"/>
</dbReference>
<dbReference type="PANTHER" id="PTHR31285">
    <property type="entry name" value="NICOTINAMIDE MONONUCLEOTIDE ADENYLYLTRANSFERASE"/>
    <property type="match status" value="1"/>
</dbReference>
<dbReference type="GO" id="GO:0000309">
    <property type="term" value="F:nicotinamide-nucleotide adenylyltransferase activity"/>
    <property type="evidence" value="ECO:0007669"/>
    <property type="project" value="TreeGrafter"/>
</dbReference>
<protein>
    <recommendedName>
        <fullName evidence="3">Nicotinamide-nucleotide adenylyltransferase</fullName>
    </recommendedName>
</protein>
<dbReference type="GO" id="GO:0016887">
    <property type="term" value="F:ATP hydrolysis activity"/>
    <property type="evidence" value="ECO:0007669"/>
    <property type="project" value="TreeGrafter"/>
</dbReference>
<dbReference type="GO" id="GO:0005634">
    <property type="term" value="C:nucleus"/>
    <property type="evidence" value="ECO:0007669"/>
    <property type="project" value="TreeGrafter"/>
</dbReference>
<comment type="caution">
    <text evidence="1">The sequence shown here is derived from an EMBL/GenBank/DDBJ whole genome shotgun (WGS) entry which is preliminary data.</text>
</comment>
<dbReference type="EMBL" id="CABFNP030001299">
    <property type="protein sequence ID" value="CAI6098709.1"/>
    <property type="molecule type" value="Genomic_DNA"/>
</dbReference>
<sequence length="289" mass="31303">MAARNKHLLAFFSRSLNNFQSSSSPFQILCTLLPHEAQQQIDSPRPLPPSQPVPHLTILDSSFNPPTAAHRDMALSATTTSPSSPSRILLLLAVQNADKAPRPAPFELRLCMMEALAREILLHHHDGTGGGGSVAAVDVGVTTRPYFHDKALAVRESGFYAGLGDMTFLAGFDTLIRVLNPRYYGGERGMAEALDPFFGMSKLRVTMRPGGDWGGVEEQEGYLGGLQGGGFRTEWSGRIEMVEGSGGSVGVSSSKVRELVSQGKTQDLESLVGRDVEQFIRAEELYKEG</sequence>
<evidence type="ECO:0000313" key="2">
    <source>
        <dbReference type="Proteomes" id="UP001160390"/>
    </source>
</evidence>
<keyword evidence="2" id="KW-1185">Reference proteome</keyword>
<proteinExistence type="predicted"/>
<dbReference type="GO" id="GO:0005737">
    <property type="term" value="C:cytoplasm"/>
    <property type="evidence" value="ECO:0007669"/>
    <property type="project" value="TreeGrafter"/>
</dbReference>
<dbReference type="InterPro" id="IPR014729">
    <property type="entry name" value="Rossmann-like_a/b/a_fold"/>
</dbReference>
<dbReference type="PANTHER" id="PTHR31285:SF0">
    <property type="entry name" value="NICOTINAMIDE MONONUCLEOTIDE ADENYLYLTRANSFERASE"/>
    <property type="match status" value="1"/>
</dbReference>
<organism evidence="1 2">
    <name type="scientific">Clonostachys chloroleuca</name>
    <dbReference type="NCBI Taxonomy" id="1926264"/>
    <lineage>
        <taxon>Eukaryota</taxon>
        <taxon>Fungi</taxon>
        <taxon>Dikarya</taxon>
        <taxon>Ascomycota</taxon>
        <taxon>Pezizomycotina</taxon>
        <taxon>Sordariomycetes</taxon>
        <taxon>Hypocreomycetidae</taxon>
        <taxon>Hypocreales</taxon>
        <taxon>Bionectriaceae</taxon>
        <taxon>Clonostachys</taxon>
    </lineage>
</organism>
<reference evidence="1" key="1">
    <citation type="submission" date="2023-01" db="EMBL/GenBank/DDBJ databases">
        <authorList>
            <person name="Piombo E."/>
        </authorList>
    </citation>
    <scope>NUCLEOTIDE SEQUENCE</scope>
</reference>
<gene>
    <name evidence="1" type="ORF">CCHLO57077_00002703</name>
</gene>